<accession>A0A1G9T4M5</accession>
<evidence type="ECO:0000313" key="1">
    <source>
        <dbReference type="EMBL" id="SDM42641.1"/>
    </source>
</evidence>
<dbReference type="RefSeq" id="WP_074599359.1">
    <property type="nucleotide sequence ID" value="NZ_FNHF01000003.1"/>
</dbReference>
<protein>
    <submittedName>
        <fullName evidence="1">Uncharacterized protein</fullName>
    </submittedName>
</protein>
<keyword evidence="2" id="KW-1185">Reference proteome</keyword>
<dbReference type="STRING" id="482461.SAMN05216244_2434"/>
<sequence>MKNNQLEAKKKEEFKTYKVGDHIYFEDFQDKYYNELFYEEIEEAVWQMSLCEAFFARFEPTSQIDTLDEDKKNKIFSLMVEEFKSLPCPPSKMIIDDTGIRCMWFLPNLIHEDWFDSKENISIFCYKIRNQFNNLESCIMKKQFASWVDDGSIFTPEEYMKSVFRLNQFINVLGLKITLEDN</sequence>
<evidence type="ECO:0000313" key="2">
    <source>
        <dbReference type="Proteomes" id="UP000182347"/>
    </source>
</evidence>
<dbReference type="EMBL" id="FNHF01000003">
    <property type="protein sequence ID" value="SDM42641.1"/>
    <property type="molecule type" value="Genomic_DNA"/>
</dbReference>
<name>A0A1G9T4M5_9BACI</name>
<dbReference type="Proteomes" id="UP000182347">
    <property type="component" value="Unassembled WGS sequence"/>
</dbReference>
<dbReference type="AlphaFoldDB" id="A0A1G9T4M5"/>
<reference evidence="2" key="1">
    <citation type="submission" date="2016-10" db="EMBL/GenBank/DDBJ databases">
        <authorList>
            <person name="Varghese N."/>
            <person name="Submissions S."/>
        </authorList>
    </citation>
    <scope>NUCLEOTIDE SEQUENCE [LARGE SCALE GENOMIC DNA]</scope>
    <source>
        <strain evidence="2">CGMCC 1.6199</strain>
    </source>
</reference>
<gene>
    <name evidence="1" type="ORF">SAMN05216244_2434</name>
</gene>
<proteinExistence type="predicted"/>
<organism evidence="1 2">
    <name type="scientific">Sediminibacillus halophilus</name>
    <dbReference type="NCBI Taxonomy" id="482461"/>
    <lineage>
        <taxon>Bacteria</taxon>
        <taxon>Bacillati</taxon>
        <taxon>Bacillota</taxon>
        <taxon>Bacilli</taxon>
        <taxon>Bacillales</taxon>
        <taxon>Bacillaceae</taxon>
        <taxon>Sediminibacillus</taxon>
    </lineage>
</organism>